<evidence type="ECO:0000313" key="4">
    <source>
        <dbReference type="Proteomes" id="UP000504637"/>
    </source>
</evidence>
<evidence type="ECO:0000313" key="5">
    <source>
        <dbReference type="RefSeq" id="XP_033461069.1"/>
    </source>
</evidence>
<evidence type="ECO:0008006" key="6">
    <source>
        <dbReference type="Google" id="ProtNLM"/>
    </source>
</evidence>
<accession>A0A6J3M838</accession>
<evidence type="ECO:0000256" key="1">
    <source>
        <dbReference type="ARBA" id="ARBA00004123"/>
    </source>
</evidence>
<feature type="region of interest" description="Disordered" evidence="3">
    <location>
        <begin position="1"/>
        <end position="65"/>
    </location>
</feature>
<dbReference type="Gene3D" id="1.20.5.170">
    <property type="match status" value="1"/>
</dbReference>
<dbReference type="AlphaFoldDB" id="A0A6J3M838"/>
<sequence>MSLGAVSLGIVPSQHSQSGLSPIPPSSKPPKKRPGPKRDSKPAPSEKQEKNRHAQRIHRERKENYTKALEVELQRCKDVCTEAFMERDKALADRDHLLEEVRMLRAQLSTQASHLSPTETYARSDVTRNSSFSASYANTPPGNLGRDGTSSIAEAHRENMFQHVGGGSFKSDTAQSGPKNPEPHAAAPESHCSPQATSHNSHNIDYDELALDFVLTLERPCFTHGQYLMVRAHNLESQHPETGDALPVPDEVPKDELNHDISGHSLMATLPFHDHIMHRPNELRPMGYPEGLQRPDLIRLLGLTGQLDCTDDELPPVKAWLRVLQNPRFKELNLDDLMELKRRLLAKVQCFRFGAVVIEEDIVDTVEDILQSKMVEVH</sequence>
<name>A0A6J3M838_9PEZI</name>
<reference evidence="5" key="2">
    <citation type="submission" date="2020-04" db="EMBL/GenBank/DDBJ databases">
        <authorList>
            <consortium name="NCBI Genome Project"/>
        </authorList>
    </citation>
    <scope>NUCLEOTIDE SEQUENCE</scope>
    <source>
        <strain evidence="5">CBS 342.82</strain>
    </source>
</reference>
<protein>
    <recommendedName>
        <fullName evidence="6">BZIP domain-containing protein</fullName>
    </recommendedName>
</protein>
<dbReference type="GeneID" id="54365281"/>
<dbReference type="PANTHER" id="PTHR40621">
    <property type="entry name" value="TRANSCRIPTION FACTOR KAPC-RELATED"/>
    <property type="match status" value="1"/>
</dbReference>
<dbReference type="GO" id="GO:0001228">
    <property type="term" value="F:DNA-binding transcription activator activity, RNA polymerase II-specific"/>
    <property type="evidence" value="ECO:0007669"/>
    <property type="project" value="TreeGrafter"/>
</dbReference>
<proteinExistence type="predicted"/>
<reference evidence="5" key="1">
    <citation type="submission" date="2020-01" db="EMBL/GenBank/DDBJ databases">
        <authorList>
            <consortium name="DOE Joint Genome Institute"/>
            <person name="Haridas S."/>
            <person name="Albert R."/>
            <person name="Binder M."/>
            <person name="Bloem J."/>
            <person name="Labutti K."/>
            <person name="Salamov A."/>
            <person name="Andreopoulos B."/>
            <person name="Baker S.E."/>
            <person name="Barry K."/>
            <person name="Bills G."/>
            <person name="Bluhm B.H."/>
            <person name="Cannon C."/>
            <person name="Castanera R."/>
            <person name="Culley D.E."/>
            <person name="Daum C."/>
            <person name="Ezra D."/>
            <person name="Gonzalez J.B."/>
            <person name="Henrissat B."/>
            <person name="Kuo A."/>
            <person name="Liang C."/>
            <person name="Lipzen A."/>
            <person name="Lutzoni F."/>
            <person name="Magnuson J."/>
            <person name="Mondo S."/>
            <person name="Nolan M."/>
            <person name="Ohm R."/>
            <person name="Pangilinan J."/>
            <person name="Park H.-J."/>
            <person name="Ramirez L."/>
            <person name="Alfaro M."/>
            <person name="Sun H."/>
            <person name="Tritt A."/>
            <person name="Yoshinaga Y."/>
            <person name="Zwiers L.-H."/>
            <person name="Turgeon B.G."/>
            <person name="Goodwin S.B."/>
            <person name="Spatafora J.W."/>
            <person name="Crous P.W."/>
            <person name="Grigoriev I.V."/>
        </authorList>
    </citation>
    <scope>NUCLEOTIDE SEQUENCE</scope>
    <source>
        <strain evidence="5">CBS 342.82</strain>
    </source>
</reference>
<dbReference type="PANTHER" id="PTHR40621:SF6">
    <property type="entry name" value="AP-1-LIKE TRANSCRIPTION FACTOR YAP1-RELATED"/>
    <property type="match status" value="1"/>
</dbReference>
<dbReference type="OrthoDB" id="2590011at2759"/>
<dbReference type="SUPFAM" id="SSF57959">
    <property type="entry name" value="Leucine zipper domain"/>
    <property type="match status" value="1"/>
</dbReference>
<keyword evidence="2" id="KW-0539">Nucleus</keyword>
<evidence type="ECO:0000256" key="3">
    <source>
        <dbReference type="SAM" id="MobiDB-lite"/>
    </source>
</evidence>
<evidence type="ECO:0000256" key="2">
    <source>
        <dbReference type="ARBA" id="ARBA00023242"/>
    </source>
</evidence>
<organism evidence="5">
    <name type="scientific">Dissoconium aciculare CBS 342.82</name>
    <dbReference type="NCBI Taxonomy" id="1314786"/>
    <lineage>
        <taxon>Eukaryota</taxon>
        <taxon>Fungi</taxon>
        <taxon>Dikarya</taxon>
        <taxon>Ascomycota</taxon>
        <taxon>Pezizomycotina</taxon>
        <taxon>Dothideomycetes</taxon>
        <taxon>Dothideomycetidae</taxon>
        <taxon>Mycosphaerellales</taxon>
        <taxon>Dissoconiaceae</taxon>
        <taxon>Dissoconium</taxon>
    </lineage>
</organism>
<dbReference type="InterPro" id="IPR046347">
    <property type="entry name" value="bZIP_sf"/>
</dbReference>
<dbReference type="GO" id="GO:0000976">
    <property type="term" value="F:transcription cis-regulatory region binding"/>
    <property type="evidence" value="ECO:0007669"/>
    <property type="project" value="InterPro"/>
</dbReference>
<gene>
    <name evidence="5" type="ORF">K489DRAFT_408466</name>
</gene>
<dbReference type="CDD" id="cd14688">
    <property type="entry name" value="bZIP_YAP"/>
    <property type="match status" value="1"/>
</dbReference>
<reference evidence="5" key="3">
    <citation type="submission" date="2025-08" db="UniProtKB">
        <authorList>
            <consortium name="RefSeq"/>
        </authorList>
    </citation>
    <scope>IDENTIFICATION</scope>
    <source>
        <strain evidence="5">CBS 342.82</strain>
    </source>
</reference>
<comment type="subcellular location">
    <subcellularLocation>
        <location evidence="1">Nucleus</location>
    </subcellularLocation>
</comment>
<feature type="compositionally biased region" description="Basic and acidic residues" evidence="3">
    <location>
        <begin position="36"/>
        <end position="52"/>
    </location>
</feature>
<keyword evidence="4" id="KW-1185">Reference proteome</keyword>
<dbReference type="RefSeq" id="XP_033461069.1">
    <property type="nucleotide sequence ID" value="XM_033607481.1"/>
</dbReference>
<feature type="region of interest" description="Disordered" evidence="3">
    <location>
        <begin position="163"/>
        <end position="199"/>
    </location>
</feature>
<dbReference type="Proteomes" id="UP000504637">
    <property type="component" value="Unplaced"/>
</dbReference>
<dbReference type="InterPro" id="IPR050936">
    <property type="entry name" value="AP-1-like"/>
</dbReference>
<dbReference type="GO" id="GO:0090575">
    <property type="term" value="C:RNA polymerase II transcription regulator complex"/>
    <property type="evidence" value="ECO:0007669"/>
    <property type="project" value="TreeGrafter"/>
</dbReference>